<evidence type="ECO:0000256" key="9">
    <source>
        <dbReference type="ARBA" id="ARBA00023237"/>
    </source>
</evidence>
<evidence type="ECO:0000256" key="4">
    <source>
        <dbReference type="ARBA" id="ARBA00022692"/>
    </source>
</evidence>
<dbReference type="PANTHER" id="PTHR30069">
    <property type="entry name" value="TONB-DEPENDENT OUTER MEMBRANE RECEPTOR"/>
    <property type="match status" value="1"/>
</dbReference>
<sequence>MKKKLLSFFLLLSSFSCIYAQNRVISGKVTDQKDGSPLPGVSVIVKGSPSVGTQTDLNGLYTLSLPKDARTLIFRYIGYKEADLPISGNTLNVQLEIDAKQLNEVIITVGYGTQKRANVTGAITSISGKEVENTPVTTFEQALQGKTSGVNIQADGGKLGQGVKISIRGVASVSAGTQPLVVVDGIIINQTNLSSNGAATNPLADIDFNDIESYEVLKDASASAIYGARASNGVIIITTKKGKAGTAKIGFDAQFGFSEPSRHRQFLNSQQWLQIEQRSVLGAANQDVLNGYASTLAEALANESLNSTFTTLAAGNTKWDKYNTDWEKQAFQSAPQQQYDLNFSGGNDKTTYYFGGQALNQTGIIKANAFQRYSGRVNIDSKIFSNFDVGMKLDFTHSYNQRVSNDDQFNTPLEIVALSPITPVIDPRTHLVSGTPPGDPNGDFPLYYDPLISVNNAYYHANVNRTLGNIYANWDIINHLTFRSEFGMDQTNQTEDSYANSLTARDTGTPDGLGNDQTTSIIHYTVNNYFTYKNLFAKDHSLELTAGTSYEYSHLMANSVSGKNFPSDAYKEIASAALISAGSSSQSEYSFVSYFTRANYAYKGKYLLSGSVRTDASSRFGANNRYGTFPAGSVGWILSQEDFLKDSRSLSELKLRASYGLTGNAEIGDYPSLGLFTGDAGYDGTGGQRFSQLANPNLKWEKTLQLDLGFDFGFFNNRLSGTFDYYRKNTRDLLLNVNVPETLGIATQTQNLGTMYNQGYELSLSSDNFVGKFKWNTNFNISYNKNVVTNVRGQIISDGADLNRVIEGQQIGVFYGREYAGVNPANGDALYYLNTKNSDGSLNKSTTNDYNAAQNVVLGNPTPNITGGITNTFSYQGVDLSFTIYGSFGNKIYNAAGQYMSTAAGNGLDNQTIDQMKYWNKPGDITNVPEPREFYANGTNPSSRYLSSGSYVRLKTLTLGYTFPKDMLAKIKVDRLRIFVNAYNLFLITKYTGWDPEVNTDFLASNINLGDDFYSVPQPRTVTFGLNVGF</sequence>
<dbReference type="Pfam" id="PF07715">
    <property type="entry name" value="Plug"/>
    <property type="match status" value="1"/>
</dbReference>
<dbReference type="Pfam" id="PF13715">
    <property type="entry name" value="CarbopepD_reg_2"/>
    <property type="match status" value="1"/>
</dbReference>
<dbReference type="NCBIfam" id="TIGR04056">
    <property type="entry name" value="OMP_RagA_SusC"/>
    <property type="match status" value="1"/>
</dbReference>
<dbReference type="GO" id="GO:0044718">
    <property type="term" value="P:siderophore transmembrane transport"/>
    <property type="evidence" value="ECO:0007669"/>
    <property type="project" value="TreeGrafter"/>
</dbReference>
<keyword evidence="2 10" id="KW-0813">Transport</keyword>
<dbReference type="InterPro" id="IPR023997">
    <property type="entry name" value="TonB-dep_OMP_SusC/RagA_CS"/>
</dbReference>
<accession>A0A110B312</accession>
<keyword evidence="3 10" id="KW-1134">Transmembrane beta strand</keyword>
<keyword evidence="9 10" id="KW-0998">Cell outer membrane</keyword>
<evidence type="ECO:0000256" key="7">
    <source>
        <dbReference type="ARBA" id="ARBA00023136"/>
    </source>
</evidence>
<name>A0A110B312_9SPHI</name>
<keyword evidence="4 10" id="KW-0812">Transmembrane</keyword>
<dbReference type="InterPro" id="IPR023996">
    <property type="entry name" value="TonB-dep_OMP_SusC/RagA"/>
</dbReference>
<evidence type="ECO:0000256" key="1">
    <source>
        <dbReference type="ARBA" id="ARBA00004571"/>
    </source>
</evidence>
<comment type="subcellular location">
    <subcellularLocation>
        <location evidence="1 10">Cell outer membrane</location>
        <topology evidence="1 10">Multi-pass membrane protein</topology>
    </subcellularLocation>
</comment>
<dbReference type="PROSITE" id="PS51257">
    <property type="entry name" value="PROKAR_LIPOPROTEIN"/>
    <property type="match status" value="1"/>
</dbReference>
<evidence type="ECO:0000256" key="8">
    <source>
        <dbReference type="ARBA" id="ARBA00023170"/>
    </source>
</evidence>
<dbReference type="RefSeq" id="WP_096352743.1">
    <property type="nucleotide sequence ID" value="NZ_AP017313.1"/>
</dbReference>
<dbReference type="InterPro" id="IPR012910">
    <property type="entry name" value="Plug_dom"/>
</dbReference>
<protein>
    <submittedName>
        <fullName evidence="12">TonB dependent receptor</fullName>
    </submittedName>
</protein>
<dbReference type="InterPro" id="IPR000531">
    <property type="entry name" value="Beta-barrel_TonB"/>
</dbReference>
<dbReference type="Gene3D" id="2.60.40.1120">
    <property type="entry name" value="Carboxypeptidase-like, regulatory domain"/>
    <property type="match status" value="1"/>
</dbReference>
<dbReference type="AlphaFoldDB" id="A0A110B312"/>
<keyword evidence="7 10" id="KW-0472">Membrane</keyword>
<evidence type="ECO:0000256" key="10">
    <source>
        <dbReference type="PROSITE-ProRule" id="PRU01360"/>
    </source>
</evidence>
<gene>
    <name evidence="12" type="ORF">MgSA37_02878</name>
</gene>
<evidence type="ECO:0000313" key="12">
    <source>
        <dbReference type="EMBL" id="BAU54700.1"/>
    </source>
</evidence>
<dbReference type="InterPro" id="IPR036942">
    <property type="entry name" value="Beta-barrel_TonB_sf"/>
</dbReference>
<dbReference type="Proteomes" id="UP000218263">
    <property type="component" value="Chromosome"/>
</dbReference>
<evidence type="ECO:0000256" key="2">
    <source>
        <dbReference type="ARBA" id="ARBA00022448"/>
    </source>
</evidence>
<keyword evidence="13" id="KW-1185">Reference proteome</keyword>
<keyword evidence="5" id="KW-0732">Signal</keyword>
<evidence type="ECO:0000256" key="6">
    <source>
        <dbReference type="ARBA" id="ARBA00023077"/>
    </source>
</evidence>
<keyword evidence="6 11" id="KW-0798">TonB box</keyword>
<evidence type="ECO:0000256" key="5">
    <source>
        <dbReference type="ARBA" id="ARBA00022729"/>
    </source>
</evidence>
<dbReference type="InterPro" id="IPR037066">
    <property type="entry name" value="Plug_dom_sf"/>
</dbReference>
<dbReference type="Gene3D" id="2.170.130.10">
    <property type="entry name" value="TonB-dependent receptor, plug domain"/>
    <property type="match status" value="1"/>
</dbReference>
<dbReference type="PROSITE" id="PS52016">
    <property type="entry name" value="TONB_DEPENDENT_REC_3"/>
    <property type="match status" value="1"/>
</dbReference>
<evidence type="ECO:0000313" key="13">
    <source>
        <dbReference type="Proteomes" id="UP000218263"/>
    </source>
</evidence>
<dbReference type="SUPFAM" id="SSF49464">
    <property type="entry name" value="Carboxypeptidase regulatory domain-like"/>
    <property type="match status" value="1"/>
</dbReference>
<dbReference type="EMBL" id="AP017313">
    <property type="protein sequence ID" value="BAU54700.1"/>
    <property type="molecule type" value="Genomic_DNA"/>
</dbReference>
<organism evidence="12 13">
    <name type="scientific">Mucilaginibacter gotjawali</name>
    <dbReference type="NCBI Taxonomy" id="1550579"/>
    <lineage>
        <taxon>Bacteria</taxon>
        <taxon>Pseudomonadati</taxon>
        <taxon>Bacteroidota</taxon>
        <taxon>Sphingobacteriia</taxon>
        <taxon>Sphingobacteriales</taxon>
        <taxon>Sphingobacteriaceae</taxon>
        <taxon>Mucilaginibacter</taxon>
    </lineage>
</organism>
<evidence type="ECO:0000256" key="3">
    <source>
        <dbReference type="ARBA" id="ARBA00022452"/>
    </source>
</evidence>
<dbReference type="GO" id="GO:0015344">
    <property type="term" value="F:siderophore uptake transmembrane transporter activity"/>
    <property type="evidence" value="ECO:0007669"/>
    <property type="project" value="TreeGrafter"/>
</dbReference>
<dbReference type="Gene3D" id="2.40.170.20">
    <property type="entry name" value="TonB-dependent receptor, beta-barrel domain"/>
    <property type="match status" value="1"/>
</dbReference>
<dbReference type="SUPFAM" id="SSF56935">
    <property type="entry name" value="Porins"/>
    <property type="match status" value="1"/>
</dbReference>
<evidence type="ECO:0000256" key="11">
    <source>
        <dbReference type="RuleBase" id="RU003357"/>
    </source>
</evidence>
<dbReference type="KEGG" id="mgot:MgSA37_02878"/>
<dbReference type="NCBIfam" id="TIGR04057">
    <property type="entry name" value="SusC_RagA_signa"/>
    <property type="match status" value="1"/>
</dbReference>
<dbReference type="OrthoDB" id="9768177at2"/>
<dbReference type="PANTHER" id="PTHR30069:SF29">
    <property type="entry name" value="HEMOGLOBIN AND HEMOGLOBIN-HAPTOGLOBIN-BINDING PROTEIN 1-RELATED"/>
    <property type="match status" value="1"/>
</dbReference>
<proteinExistence type="inferred from homology"/>
<dbReference type="Pfam" id="PF00593">
    <property type="entry name" value="TonB_dep_Rec_b-barrel"/>
    <property type="match status" value="1"/>
</dbReference>
<dbReference type="InterPro" id="IPR008969">
    <property type="entry name" value="CarboxyPept-like_regulatory"/>
</dbReference>
<dbReference type="InterPro" id="IPR039426">
    <property type="entry name" value="TonB-dep_rcpt-like"/>
</dbReference>
<reference evidence="12 13" key="1">
    <citation type="submission" date="2015-12" db="EMBL/GenBank/DDBJ databases">
        <title>Genome sequence of Mucilaginibacter gotjawali.</title>
        <authorList>
            <person name="Lee J.S."/>
            <person name="Lee K.C."/>
            <person name="Kim K.K."/>
            <person name="Lee B.W."/>
        </authorList>
    </citation>
    <scope>NUCLEOTIDE SEQUENCE [LARGE SCALE GENOMIC DNA]</scope>
    <source>
        <strain evidence="12 13">SA3-7</strain>
    </source>
</reference>
<keyword evidence="8 12" id="KW-0675">Receptor</keyword>
<comment type="similarity">
    <text evidence="10 11">Belongs to the TonB-dependent receptor family.</text>
</comment>
<dbReference type="GO" id="GO:0009279">
    <property type="term" value="C:cell outer membrane"/>
    <property type="evidence" value="ECO:0007669"/>
    <property type="project" value="UniProtKB-SubCell"/>
</dbReference>